<comment type="similarity">
    <text evidence="1">Belongs to the 'phage' integrase family.</text>
</comment>
<dbReference type="InterPro" id="IPR050808">
    <property type="entry name" value="Phage_Integrase"/>
</dbReference>
<sequence length="286" mass="32691">MFRVFRAIYRFAEGRYEDEFLEPVVRRNPVNVLNACRAWNKSRRRVTMIPKHKMKAWFKAVQAYRNDSIRDYLTFIYLTGCRRSEAAALQWSWIDLDIGVVNLPGDAVKNSCDFSLPLSGYLWFMLKARKNRPDADPVWVFPGGKNGHHISNHLKITDKIFAKTGINWSVHDLRRGYATIANSCVHSDLILKRLLNHKVDGRDVTAGYVISDVDSLRQPVEAIAAKILEYSGYKFVPYFGLVEIENSAQAESLIHEDALLAALRRLNVETLQEMTSSNVASISRGR</sequence>
<dbReference type="GO" id="GO:0003677">
    <property type="term" value="F:DNA binding"/>
    <property type="evidence" value="ECO:0007669"/>
    <property type="project" value="InterPro"/>
</dbReference>
<dbReference type="GO" id="GO:0006310">
    <property type="term" value="P:DNA recombination"/>
    <property type="evidence" value="ECO:0007669"/>
    <property type="project" value="UniProtKB-KW"/>
</dbReference>
<evidence type="ECO:0000256" key="1">
    <source>
        <dbReference type="ARBA" id="ARBA00008857"/>
    </source>
</evidence>
<evidence type="ECO:0000256" key="3">
    <source>
        <dbReference type="ARBA" id="ARBA00023172"/>
    </source>
</evidence>
<dbReference type="Pfam" id="PF00589">
    <property type="entry name" value="Phage_integrase"/>
    <property type="match status" value="1"/>
</dbReference>
<feature type="domain" description="Tyr recombinase" evidence="4">
    <location>
        <begin position="43"/>
        <end position="221"/>
    </location>
</feature>
<evidence type="ECO:0000259" key="4">
    <source>
        <dbReference type="PROSITE" id="PS51898"/>
    </source>
</evidence>
<dbReference type="PROSITE" id="PS51898">
    <property type="entry name" value="TYR_RECOMBINASE"/>
    <property type="match status" value="1"/>
</dbReference>
<organism evidence="5 6">
    <name type="scientific">Candidatus Obscuribacter phosphatis</name>
    <dbReference type="NCBI Taxonomy" id="1906157"/>
    <lineage>
        <taxon>Bacteria</taxon>
        <taxon>Bacillati</taxon>
        <taxon>Candidatus Melainabacteria</taxon>
        <taxon>Candidatus Obscuribacterales</taxon>
        <taxon>Candidatus Obscuribacteraceae</taxon>
        <taxon>Candidatus Obscuribacter</taxon>
    </lineage>
</organism>
<dbReference type="SUPFAM" id="SSF56349">
    <property type="entry name" value="DNA breaking-rejoining enzymes"/>
    <property type="match status" value="1"/>
</dbReference>
<dbReference type="PANTHER" id="PTHR30629:SF2">
    <property type="entry name" value="PROPHAGE INTEGRASE INTS-RELATED"/>
    <property type="match status" value="1"/>
</dbReference>
<dbReference type="InterPro" id="IPR013762">
    <property type="entry name" value="Integrase-like_cat_sf"/>
</dbReference>
<reference evidence="5" key="1">
    <citation type="submission" date="2021-02" db="EMBL/GenBank/DDBJ databases">
        <title>Genome-Resolved Metagenomics of a Microbial Community Performing Photosynthetic Biological Nutrient Removal.</title>
        <authorList>
            <person name="Mcdaniel E.A."/>
        </authorList>
    </citation>
    <scope>NUCLEOTIDE SEQUENCE</scope>
    <source>
        <strain evidence="5">UWPOB_OBS1</strain>
    </source>
</reference>
<proteinExistence type="inferred from homology"/>
<accession>A0A8J7P7S8</accession>
<comment type="caution">
    <text evidence="5">The sequence shown here is derived from an EMBL/GenBank/DDBJ whole genome shotgun (WGS) entry which is preliminary data.</text>
</comment>
<protein>
    <submittedName>
        <fullName evidence="5">Tyrosine-type recombinase/integrase</fullName>
    </submittedName>
</protein>
<evidence type="ECO:0000313" key="5">
    <source>
        <dbReference type="EMBL" id="MBN8661079.1"/>
    </source>
</evidence>
<dbReference type="GO" id="GO:0015074">
    <property type="term" value="P:DNA integration"/>
    <property type="evidence" value="ECO:0007669"/>
    <property type="project" value="UniProtKB-KW"/>
</dbReference>
<keyword evidence="2" id="KW-0229">DNA integration</keyword>
<gene>
    <name evidence="5" type="ORF">J0M35_11995</name>
</gene>
<dbReference type="Gene3D" id="1.10.443.10">
    <property type="entry name" value="Intergrase catalytic core"/>
    <property type="match status" value="1"/>
</dbReference>
<dbReference type="InterPro" id="IPR011010">
    <property type="entry name" value="DNA_brk_join_enz"/>
</dbReference>
<dbReference type="AlphaFoldDB" id="A0A8J7P7S8"/>
<dbReference type="PANTHER" id="PTHR30629">
    <property type="entry name" value="PROPHAGE INTEGRASE"/>
    <property type="match status" value="1"/>
</dbReference>
<dbReference type="InterPro" id="IPR002104">
    <property type="entry name" value="Integrase_catalytic"/>
</dbReference>
<dbReference type="Proteomes" id="UP000664277">
    <property type="component" value="Unassembled WGS sequence"/>
</dbReference>
<dbReference type="EMBL" id="JAFLCK010000016">
    <property type="protein sequence ID" value="MBN8661079.1"/>
    <property type="molecule type" value="Genomic_DNA"/>
</dbReference>
<name>A0A8J7P7S8_9BACT</name>
<keyword evidence="3" id="KW-0233">DNA recombination</keyword>
<evidence type="ECO:0000256" key="2">
    <source>
        <dbReference type="ARBA" id="ARBA00022908"/>
    </source>
</evidence>
<evidence type="ECO:0000313" key="6">
    <source>
        <dbReference type="Proteomes" id="UP000664277"/>
    </source>
</evidence>